<sequence length="53" mass="5955">MSLSASSGVTHGKDSLWDRYFERRYEVGPGYVHFRKKLGSTLDLGLPLVVRDG</sequence>
<gene>
    <name evidence="1" type="ORF">Krac_4996</name>
</gene>
<dbReference type="Proteomes" id="UP000004508">
    <property type="component" value="Unassembled WGS sequence"/>
</dbReference>
<proteinExistence type="predicted"/>
<name>D6TU89_KTERA</name>
<dbReference type="STRING" id="485913.Krac_4996"/>
<organism evidence="1 2">
    <name type="scientific">Ktedonobacter racemifer DSM 44963</name>
    <dbReference type="NCBI Taxonomy" id="485913"/>
    <lineage>
        <taxon>Bacteria</taxon>
        <taxon>Bacillati</taxon>
        <taxon>Chloroflexota</taxon>
        <taxon>Ktedonobacteria</taxon>
        <taxon>Ktedonobacterales</taxon>
        <taxon>Ktedonobacteraceae</taxon>
        <taxon>Ktedonobacter</taxon>
    </lineage>
</organism>
<dbReference type="AlphaFoldDB" id="D6TU89"/>
<dbReference type="EMBL" id="ADVG01000003">
    <property type="protein sequence ID" value="EFH83990.1"/>
    <property type="molecule type" value="Genomic_DNA"/>
</dbReference>
<reference evidence="1 2" key="1">
    <citation type="journal article" date="2011" name="Stand. Genomic Sci.">
        <title>Non-contiguous finished genome sequence and contextual data of the filamentous soil bacterium Ktedonobacter racemifer type strain (SOSP1-21).</title>
        <authorList>
            <person name="Chang Y.J."/>
            <person name="Land M."/>
            <person name="Hauser L."/>
            <person name="Chertkov O."/>
            <person name="Del Rio T.G."/>
            <person name="Nolan M."/>
            <person name="Copeland A."/>
            <person name="Tice H."/>
            <person name="Cheng J.F."/>
            <person name="Lucas S."/>
            <person name="Han C."/>
            <person name="Goodwin L."/>
            <person name="Pitluck S."/>
            <person name="Ivanova N."/>
            <person name="Ovchinikova G."/>
            <person name="Pati A."/>
            <person name="Chen A."/>
            <person name="Palaniappan K."/>
            <person name="Mavromatis K."/>
            <person name="Liolios K."/>
            <person name="Brettin T."/>
            <person name="Fiebig A."/>
            <person name="Rohde M."/>
            <person name="Abt B."/>
            <person name="Goker M."/>
            <person name="Detter J.C."/>
            <person name="Woyke T."/>
            <person name="Bristow J."/>
            <person name="Eisen J.A."/>
            <person name="Markowitz V."/>
            <person name="Hugenholtz P."/>
            <person name="Kyrpides N.C."/>
            <person name="Klenk H.P."/>
            <person name="Lapidus A."/>
        </authorList>
    </citation>
    <scope>NUCLEOTIDE SEQUENCE [LARGE SCALE GENOMIC DNA]</scope>
    <source>
        <strain evidence="2">DSM 44963</strain>
    </source>
</reference>
<comment type="caution">
    <text evidence="1">The sequence shown here is derived from an EMBL/GenBank/DDBJ whole genome shotgun (WGS) entry which is preliminary data.</text>
</comment>
<evidence type="ECO:0000313" key="1">
    <source>
        <dbReference type="EMBL" id="EFH83990.1"/>
    </source>
</evidence>
<evidence type="ECO:0000313" key="2">
    <source>
        <dbReference type="Proteomes" id="UP000004508"/>
    </source>
</evidence>
<accession>D6TU89</accession>
<dbReference type="InParanoid" id="D6TU89"/>
<protein>
    <submittedName>
        <fullName evidence="1">Uncharacterized protein</fullName>
    </submittedName>
</protein>
<keyword evidence="2" id="KW-1185">Reference proteome</keyword>